<name>A0ABS8S7M4_DATST</name>
<sequence length="104" mass="11752">MSTLRNGYMVTYIKGRIVTIDPALREQGTLLSNRFNDTTFSRQVIPPSIDSNEEAFGYNNDSITLMKIGLLCRLEDVSAKTFDFREGEETHQRRCVGPSEEDSG</sequence>
<proteinExistence type="predicted"/>
<gene>
    <name evidence="1" type="ORF">HAX54_024543</name>
</gene>
<dbReference type="EMBL" id="JACEIK010000299">
    <property type="protein sequence ID" value="MCD7454374.1"/>
    <property type="molecule type" value="Genomic_DNA"/>
</dbReference>
<dbReference type="Proteomes" id="UP000823775">
    <property type="component" value="Unassembled WGS sequence"/>
</dbReference>
<organism evidence="1 2">
    <name type="scientific">Datura stramonium</name>
    <name type="common">Jimsonweed</name>
    <name type="synonym">Common thornapple</name>
    <dbReference type="NCBI Taxonomy" id="4076"/>
    <lineage>
        <taxon>Eukaryota</taxon>
        <taxon>Viridiplantae</taxon>
        <taxon>Streptophyta</taxon>
        <taxon>Embryophyta</taxon>
        <taxon>Tracheophyta</taxon>
        <taxon>Spermatophyta</taxon>
        <taxon>Magnoliopsida</taxon>
        <taxon>eudicotyledons</taxon>
        <taxon>Gunneridae</taxon>
        <taxon>Pentapetalae</taxon>
        <taxon>asterids</taxon>
        <taxon>lamiids</taxon>
        <taxon>Solanales</taxon>
        <taxon>Solanaceae</taxon>
        <taxon>Solanoideae</taxon>
        <taxon>Datureae</taxon>
        <taxon>Datura</taxon>
    </lineage>
</organism>
<evidence type="ECO:0000313" key="2">
    <source>
        <dbReference type="Proteomes" id="UP000823775"/>
    </source>
</evidence>
<keyword evidence="2" id="KW-1185">Reference proteome</keyword>
<accession>A0ABS8S7M4</accession>
<evidence type="ECO:0000313" key="1">
    <source>
        <dbReference type="EMBL" id="MCD7454374.1"/>
    </source>
</evidence>
<comment type="caution">
    <text evidence="1">The sequence shown here is derived from an EMBL/GenBank/DDBJ whole genome shotgun (WGS) entry which is preliminary data.</text>
</comment>
<reference evidence="1 2" key="1">
    <citation type="journal article" date="2021" name="BMC Genomics">
        <title>Datura genome reveals duplications of psychoactive alkaloid biosynthetic genes and high mutation rate following tissue culture.</title>
        <authorList>
            <person name="Rajewski A."/>
            <person name="Carter-House D."/>
            <person name="Stajich J."/>
            <person name="Litt A."/>
        </authorList>
    </citation>
    <scope>NUCLEOTIDE SEQUENCE [LARGE SCALE GENOMIC DNA]</scope>
    <source>
        <strain evidence="1">AR-01</strain>
    </source>
</reference>
<protein>
    <submittedName>
        <fullName evidence="1">Uncharacterized protein</fullName>
    </submittedName>
</protein>